<proteinExistence type="predicted"/>
<reference evidence="2 3" key="1">
    <citation type="submission" date="2020-04" db="EMBL/GenBank/DDBJ databases">
        <authorList>
            <person name="De Canck E."/>
        </authorList>
    </citation>
    <scope>NUCLEOTIDE SEQUENCE [LARGE SCALE GENOMIC DNA]</scope>
    <source>
        <strain evidence="2 3">LMG 24238</strain>
    </source>
</reference>
<gene>
    <name evidence="2" type="ORF">LMG24238_04234</name>
</gene>
<organism evidence="2 3">
    <name type="scientific">Paraburkholderia sediminicola</name>
    <dbReference type="NCBI Taxonomy" id="458836"/>
    <lineage>
        <taxon>Bacteria</taxon>
        <taxon>Pseudomonadati</taxon>
        <taxon>Pseudomonadota</taxon>
        <taxon>Betaproteobacteria</taxon>
        <taxon>Burkholderiales</taxon>
        <taxon>Burkholderiaceae</taxon>
        <taxon>Paraburkholderia</taxon>
    </lineage>
</organism>
<keyword evidence="3" id="KW-1185">Reference proteome</keyword>
<feature type="region of interest" description="Disordered" evidence="1">
    <location>
        <begin position="124"/>
        <end position="152"/>
    </location>
</feature>
<dbReference type="EMBL" id="CADIKC010000005">
    <property type="protein sequence ID" value="CAB3711706.1"/>
    <property type="molecule type" value="Genomic_DNA"/>
</dbReference>
<dbReference type="Proteomes" id="UP000494255">
    <property type="component" value="Unassembled WGS sequence"/>
</dbReference>
<feature type="compositionally biased region" description="Basic residues" evidence="1">
    <location>
        <begin position="69"/>
        <end position="83"/>
    </location>
</feature>
<name>A0A6J5BPM2_9BURK</name>
<accession>A0A6J5BPM2</accession>
<evidence type="ECO:0000313" key="3">
    <source>
        <dbReference type="Proteomes" id="UP000494255"/>
    </source>
</evidence>
<evidence type="ECO:0000256" key="1">
    <source>
        <dbReference type="SAM" id="MobiDB-lite"/>
    </source>
</evidence>
<sequence>MYFETARQKKAAQTANVKWAPWSATGSGASGICVLPHSAPVTRASYFRRRCARRRVLLKPPRYVSIPTPHRRGRGSSLHRHHHLDSNCNANGRCERDRGWDWGGVERGGAVIQHSDTSFKEGGHFRAECSGASPRRSRRPRQTSTEARGFPCKPVRDARSAEWELMSPLSLTWNVREHGFQSHHYPQKTTVPT</sequence>
<protein>
    <submittedName>
        <fullName evidence="2">Uncharacterized protein</fullName>
    </submittedName>
</protein>
<feature type="region of interest" description="Disordered" evidence="1">
    <location>
        <begin position="63"/>
        <end position="83"/>
    </location>
</feature>
<evidence type="ECO:0000313" key="2">
    <source>
        <dbReference type="EMBL" id="CAB3711706.1"/>
    </source>
</evidence>
<dbReference type="AlphaFoldDB" id="A0A6J5BPM2"/>